<dbReference type="AlphaFoldDB" id="M7SWL9"/>
<protein>
    <recommendedName>
        <fullName evidence="1">DUF7924 domain-containing protein</fullName>
    </recommendedName>
</protein>
<dbReference type="Proteomes" id="UP000012174">
    <property type="component" value="Unassembled WGS sequence"/>
</dbReference>
<dbReference type="eggNOG" id="ENOG502TAGK">
    <property type="taxonomic scope" value="Eukaryota"/>
</dbReference>
<dbReference type="HOGENOM" id="CLU_731641_0_0_1"/>
<keyword evidence="3" id="KW-1185">Reference proteome</keyword>
<dbReference type="OrthoDB" id="5377772at2759"/>
<dbReference type="InterPro" id="IPR057684">
    <property type="entry name" value="DUF7924"/>
</dbReference>
<dbReference type="Pfam" id="PF25545">
    <property type="entry name" value="DUF7924"/>
    <property type="match status" value="1"/>
</dbReference>
<evidence type="ECO:0000259" key="1">
    <source>
        <dbReference type="Pfam" id="PF25545"/>
    </source>
</evidence>
<accession>M7SWL9</accession>
<reference evidence="3" key="1">
    <citation type="journal article" date="2013" name="Genome Announc.">
        <title>Draft genome sequence of the grapevine dieback fungus Eutypa lata UCR-EL1.</title>
        <authorList>
            <person name="Blanco-Ulate B."/>
            <person name="Rolshausen P.E."/>
            <person name="Cantu D."/>
        </authorList>
    </citation>
    <scope>NUCLEOTIDE SEQUENCE [LARGE SCALE GENOMIC DNA]</scope>
    <source>
        <strain evidence="3">UCR-EL1</strain>
    </source>
</reference>
<proteinExistence type="predicted"/>
<name>M7SWL9_EUTLA</name>
<dbReference type="KEGG" id="ela:UCREL1_1960"/>
<gene>
    <name evidence="2" type="ORF">UCREL1_1960</name>
</gene>
<evidence type="ECO:0000313" key="3">
    <source>
        <dbReference type="Proteomes" id="UP000012174"/>
    </source>
</evidence>
<evidence type="ECO:0000313" key="2">
    <source>
        <dbReference type="EMBL" id="EMR70994.1"/>
    </source>
</evidence>
<dbReference type="EMBL" id="KB705728">
    <property type="protein sequence ID" value="EMR70994.1"/>
    <property type="molecule type" value="Genomic_DNA"/>
</dbReference>
<organism evidence="2 3">
    <name type="scientific">Eutypa lata (strain UCR-EL1)</name>
    <name type="common">Grapevine dieback disease fungus</name>
    <name type="synonym">Eutypa armeniacae</name>
    <dbReference type="NCBI Taxonomy" id="1287681"/>
    <lineage>
        <taxon>Eukaryota</taxon>
        <taxon>Fungi</taxon>
        <taxon>Dikarya</taxon>
        <taxon>Ascomycota</taxon>
        <taxon>Pezizomycotina</taxon>
        <taxon>Sordariomycetes</taxon>
        <taxon>Xylariomycetidae</taxon>
        <taxon>Xylariales</taxon>
        <taxon>Diatrypaceae</taxon>
        <taxon>Eutypa</taxon>
    </lineage>
</organism>
<sequence length="378" mass="43852">MAPNGGRINPSEKEEFRIGLDYRNVHLMPFRDPYSGHIKSLSPSTLEEESNEKRRKARAWELDLQKARDDSFEPVFQRTVMMSMINRHSFIYYSEDDDSSSPPILDFAVEDAWKCPPMPSRALNNAQPRCLSQPKPDLAIAFRQNAIFQYQLWSEIPRETQRLVCYEGQKQAPGKEARIFHFLTIEAKNKFKSPDDEVGFYQSLNNASQSLHSMYEFFREAGESHIRVFFEKVRFFSIVSTSDGIKIRIHRACPTVNAILTEEARPENSTTAPKDPKGPVPRKRSIVADYPLQFVYEDFFEANSQTSDFTREEVVRVFETIIVGYGIGELRGYLRAAAQDFERKCIKHAEENNNKHLERDSKQFYWLLSLSLFVWCSA</sequence>
<feature type="domain" description="DUF7924" evidence="1">
    <location>
        <begin position="122"/>
        <end position="250"/>
    </location>
</feature>